<dbReference type="InterPro" id="IPR050121">
    <property type="entry name" value="Cytochrome_P450_monoxygenase"/>
</dbReference>
<dbReference type="InterPro" id="IPR036396">
    <property type="entry name" value="Cyt_P450_sf"/>
</dbReference>
<evidence type="ECO:0000256" key="3">
    <source>
        <dbReference type="RuleBase" id="RU000461"/>
    </source>
</evidence>
<gene>
    <name evidence="4" type="ORF">H6G83_01820</name>
</gene>
<proteinExistence type="inferred from homology"/>
<evidence type="ECO:0000256" key="1">
    <source>
        <dbReference type="ARBA" id="ARBA00001971"/>
    </source>
</evidence>
<dbReference type="InterPro" id="IPR001128">
    <property type="entry name" value="Cyt_P450"/>
</dbReference>
<protein>
    <submittedName>
        <fullName evidence="4">Cytochrome P450</fullName>
    </submittedName>
</protein>
<accession>A0ABR8CWP4</accession>
<evidence type="ECO:0000313" key="4">
    <source>
        <dbReference type="EMBL" id="MBD2499364.1"/>
    </source>
</evidence>
<keyword evidence="3" id="KW-0479">Metal-binding</keyword>
<keyword evidence="5" id="KW-1185">Reference proteome</keyword>
<dbReference type="Gene3D" id="1.10.630.10">
    <property type="entry name" value="Cytochrome P450"/>
    <property type="match status" value="1"/>
</dbReference>
<comment type="cofactor">
    <cofactor evidence="1">
        <name>heme</name>
        <dbReference type="ChEBI" id="CHEBI:30413"/>
    </cofactor>
</comment>
<dbReference type="Proteomes" id="UP000661112">
    <property type="component" value="Unassembled WGS sequence"/>
</dbReference>
<name>A0ABR8CWP4_9NOST</name>
<organism evidence="4 5">
    <name type="scientific">Anabaena azotica FACHB-119</name>
    <dbReference type="NCBI Taxonomy" id="947527"/>
    <lineage>
        <taxon>Bacteria</taxon>
        <taxon>Bacillati</taxon>
        <taxon>Cyanobacteriota</taxon>
        <taxon>Cyanophyceae</taxon>
        <taxon>Nostocales</taxon>
        <taxon>Nostocaceae</taxon>
        <taxon>Anabaena</taxon>
        <taxon>Anabaena azotica</taxon>
    </lineage>
</organism>
<evidence type="ECO:0000313" key="5">
    <source>
        <dbReference type="Proteomes" id="UP000661112"/>
    </source>
</evidence>
<dbReference type="InterPro" id="IPR002401">
    <property type="entry name" value="Cyt_P450_E_grp-I"/>
</dbReference>
<comment type="similarity">
    <text evidence="2 3">Belongs to the cytochrome P450 family.</text>
</comment>
<dbReference type="PRINTS" id="PR00463">
    <property type="entry name" value="EP450I"/>
</dbReference>
<dbReference type="PANTHER" id="PTHR24305">
    <property type="entry name" value="CYTOCHROME P450"/>
    <property type="match status" value="1"/>
</dbReference>
<dbReference type="PROSITE" id="PS00086">
    <property type="entry name" value="CYTOCHROME_P450"/>
    <property type="match status" value="1"/>
</dbReference>
<dbReference type="PANTHER" id="PTHR24305:SF166">
    <property type="entry name" value="CYTOCHROME P450 12A4, MITOCHONDRIAL-RELATED"/>
    <property type="match status" value="1"/>
</dbReference>
<dbReference type="Pfam" id="PF00067">
    <property type="entry name" value="p450"/>
    <property type="match status" value="1"/>
</dbReference>
<dbReference type="CDD" id="cd11053">
    <property type="entry name" value="CYP110-like"/>
    <property type="match status" value="1"/>
</dbReference>
<dbReference type="PRINTS" id="PR00385">
    <property type="entry name" value="P450"/>
</dbReference>
<evidence type="ECO:0000256" key="2">
    <source>
        <dbReference type="ARBA" id="ARBA00010617"/>
    </source>
</evidence>
<keyword evidence="3" id="KW-0503">Monooxygenase</keyword>
<dbReference type="SUPFAM" id="SSF48264">
    <property type="entry name" value="Cytochrome P450"/>
    <property type="match status" value="1"/>
</dbReference>
<keyword evidence="3" id="KW-0408">Iron</keyword>
<keyword evidence="3" id="KW-0560">Oxidoreductase</keyword>
<keyword evidence="3" id="KW-0349">Heme</keyword>
<reference evidence="4 5" key="1">
    <citation type="journal article" date="2020" name="ISME J.">
        <title>Comparative genomics reveals insights into cyanobacterial evolution and habitat adaptation.</title>
        <authorList>
            <person name="Chen M.Y."/>
            <person name="Teng W.K."/>
            <person name="Zhao L."/>
            <person name="Hu C.X."/>
            <person name="Zhou Y.K."/>
            <person name="Han B.P."/>
            <person name="Song L.R."/>
            <person name="Shu W.S."/>
        </authorList>
    </citation>
    <scope>NUCLEOTIDE SEQUENCE [LARGE SCALE GENOMIC DNA]</scope>
    <source>
        <strain evidence="4 5">FACHB-119</strain>
    </source>
</reference>
<comment type="caution">
    <text evidence="4">The sequence shown here is derived from an EMBL/GenBank/DDBJ whole genome shotgun (WGS) entry which is preliminary data.</text>
</comment>
<sequence length="465" mass="53413">MQILPNQLNKPSFIQKLEWVINPVGYLESAAQQHPDIFTAEIIGFGDTLVFVNHPQAIQEILTNDRKKFAALGEHNKIFQPITGNYSVLMLDGDRHRKRRQLVMPSFHGDRMRSYGELIRNITEKAWSQLPTNQVFTAQNIMQDISLQVILQTVFGVHEGERSQELNKRLALMAELFTSPYTSSFLFFTFLQKDLGSWSPWGKFLRDRQQLDELVYEEIAERRAANNPDRIDIFSMLMSSQDEAGHSMTDQELHDELITLLFAGYETTAIAMTWALYLIHQHPQVLEKLLAELDTLGESPDPMSIFRLPYLTAVCNESLRLRPVTLITLPRVVQQPVKVLGHSLEPGTILSGCVYSLHQREDLYPQAKQFQPERFLERQYSPYEFMPFGGGVRRCLGEALAVFEMKLVLATILLNYQLELADNKPEMPCRRGVIFAPARGVRMMITGKRSSKESRIMANMQSYRE</sequence>
<dbReference type="InterPro" id="IPR017972">
    <property type="entry name" value="Cyt_P450_CS"/>
</dbReference>
<dbReference type="EMBL" id="JACJSG010000002">
    <property type="protein sequence ID" value="MBD2499364.1"/>
    <property type="molecule type" value="Genomic_DNA"/>
</dbReference>